<dbReference type="OrthoDB" id="2279924at2759"/>
<evidence type="ECO:0000256" key="1">
    <source>
        <dbReference type="SAM" id="MobiDB-lite"/>
    </source>
</evidence>
<reference evidence="2" key="1">
    <citation type="journal article" date="2014" name="Genome Announc.">
        <title>De novo whole-genome sequence and genome annotation of Lichtheimia ramosa.</title>
        <authorList>
            <person name="Linde J."/>
            <person name="Schwartze V."/>
            <person name="Binder U."/>
            <person name="Lass-Florl C."/>
            <person name="Voigt K."/>
            <person name="Horn F."/>
        </authorList>
    </citation>
    <scope>NUCLEOTIDE SEQUENCE</scope>
    <source>
        <strain evidence="2">JMRC FSU:6197</strain>
    </source>
</reference>
<sequence>MEISDWFKSKAGPSSSQRTPSENARPTLTRDESMQENDNWHDMGLDQQEEQVDLDVSFSSRDGSRMESDSVRSFSESEVYVDKAFLEDDVQDSQQTQLTSTENILSGLDKWHPSKGIQSSPSPILSVHDPHDDLFVDDDHSWPSSPMNNEQQQSHVVQDDPIQMPEPPIFESVTPTPSQQMNTHMKPTIKLKKSSVGFKAMQDIIQASKDHEKWLQQVREEGIYILFGSSIGIDSMSMLVVKKGSIANVCVSSEDAQLFRILQTWVDHGFIFACCTPLSQDEMDYILSTSLGHERNNANLNDDIVEDTYSQPMQLPPYNPDEEDEQFVFMFSFAYMHAPDSTRIKLLQEECVAIWPPWTRKTLLDQDVYIVTRFMSQSIY</sequence>
<dbReference type="AlphaFoldDB" id="A0A077WQT0"/>
<feature type="compositionally biased region" description="Polar residues" evidence="1">
    <location>
        <begin position="12"/>
        <end position="26"/>
    </location>
</feature>
<gene>
    <name evidence="2" type="ORF">LRAMOSA10834</name>
</gene>
<dbReference type="EMBL" id="LK023332">
    <property type="protein sequence ID" value="CDS09474.1"/>
    <property type="molecule type" value="Genomic_DNA"/>
</dbReference>
<protein>
    <submittedName>
        <fullName evidence="2">Uncharacterized protein</fullName>
    </submittedName>
</protein>
<proteinExistence type="predicted"/>
<accession>A0A077WQT0</accession>
<organism evidence="2">
    <name type="scientific">Lichtheimia ramosa</name>
    <dbReference type="NCBI Taxonomy" id="688394"/>
    <lineage>
        <taxon>Eukaryota</taxon>
        <taxon>Fungi</taxon>
        <taxon>Fungi incertae sedis</taxon>
        <taxon>Mucoromycota</taxon>
        <taxon>Mucoromycotina</taxon>
        <taxon>Mucoromycetes</taxon>
        <taxon>Mucorales</taxon>
        <taxon>Lichtheimiaceae</taxon>
        <taxon>Lichtheimia</taxon>
    </lineage>
</organism>
<evidence type="ECO:0000313" key="2">
    <source>
        <dbReference type="EMBL" id="CDS09474.1"/>
    </source>
</evidence>
<name>A0A077WQT0_9FUNG</name>
<feature type="compositionally biased region" description="Basic and acidic residues" evidence="1">
    <location>
        <begin position="28"/>
        <end position="44"/>
    </location>
</feature>
<feature type="region of interest" description="Disordered" evidence="1">
    <location>
        <begin position="1"/>
        <end position="70"/>
    </location>
</feature>